<comment type="caution">
    <text evidence="1">The sequence shown here is derived from an EMBL/GenBank/DDBJ whole genome shotgun (WGS) entry which is preliminary data.</text>
</comment>
<sequence>MNKTRFFLTLAIFFFILNIFYTPVTFAANADESAIKNAYNRYISSYNRYLDGLKNDLDEKTLERYAERYLDDMKKYKKLLAGDDAKTLAAADSIETEINALRASSGTVTAAGASNGALSGEAKKQYAISRVNELKKSLSDFASLYAKKVEASRKKYKEISWFSPISKIKSAYGLLRDKFSANKAESTMEYYSTPRTDSSKTSFFKEIATEFGHVTNISKLLYDTNLDEQSFIFSDPAAEKDVLVVYTMPSPHGINWASPKGLALAGGLNQLTTFHTDAKHPIGHVFMSLKTQETPETIIAGMTTFNNTEEVELVMKHGYCLGVLFADLMGKFDDGGELMRQITERHGTGRVSYMKFLLSPSMGKRLLQYFREYKEKKCDEHYGGANRPRYAEGGGCSPFGVSFIEVAGFLLPEYEKEWKVTLEVPKRLCGGPAFKKKVSFKSLISAGAWAKPGEDSAQLEMWDPTLMFRWMVNEWKKEFSAPTGKYILEKNKKTMSLVLDCRDIEASDGQIWLSGPNPYRQHGLRYGPDPYAYTGE</sequence>
<dbReference type="EMBL" id="MGFH01000179">
    <property type="protein sequence ID" value="OGM03298.1"/>
    <property type="molecule type" value="Genomic_DNA"/>
</dbReference>
<organism evidence="1 2">
    <name type="scientific">Candidatus Wallbacteria bacterium GWC2_49_35</name>
    <dbReference type="NCBI Taxonomy" id="1817813"/>
    <lineage>
        <taxon>Bacteria</taxon>
        <taxon>Candidatus Walliibacteriota</taxon>
    </lineage>
</organism>
<evidence type="ECO:0000313" key="1">
    <source>
        <dbReference type="EMBL" id="OGM03298.1"/>
    </source>
</evidence>
<gene>
    <name evidence="1" type="ORF">A2008_05585</name>
</gene>
<name>A0A1F7WMG1_9BACT</name>
<protein>
    <submittedName>
        <fullName evidence="1">Uncharacterized protein</fullName>
    </submittedName>
</protein>
<dbReference type="STRING" id="1817813.A2008_05585"/>
<accession>A0A1F7WMG1</accession>
<proteinExistence type="predicted"/>
<reference evidence="1 2" key="1">
    <citation type="journal article" date="2016" name="Nat. Commun.">
        <title>Thousands of microbial genomes shed light on interconnected biogeochemical processes in an aquifer system.</title>
        <authorList>
            <person name="Anantharaman K."/>
            <person name="Brown C.T."/>
            <person name="Hug L.A."/>
            <person name="Sharon I."/>
            <person name="Castelle C.J."/>
            <person name="Probst A.J."/>
            <person name="Thomas B.C."/>
            <person name="Singh A."/>
            <person name="Wilkins M.J."/>
            <person name="Karaoz U."/>
            <person name="Brodie E.L."/>
            <person name="Williams K.H."/>
            <person name="Hubbard S.S."/>
            <person name="Banfield J.F."/>
        </authorList>
    </citation>
    <scope>NUCLEOTIDE SEQUENCE [LARGE SCALE GENOMIC DNA]</scope>
</reference>
<dbReference type="Proteomes" id="UP000178735">
    <property type="component" value="Unassembled WGS sequence"/>
</dbReference>
<evidence type="ECO:0000313" key="2">
    <source>
        <dbReference type="Proteomes" id="UP000178735"/>
    </source>
</evidence>
<dbReference type="AlphaFoldDB" id="A0A1F7WMG1"/>